<dbReference type="Proteomes" id="UP001364156">
    <property type="component" value="Chromosome"/>
</dbReference>
<feature type="compositionally biased region" description="Polar residues" evidence="1">
    <location>
        <begin position="531"/>
        <end position="553"/>
    </location>
</feature>
<feature type="region of interest" description="Disordered" evidence="1">
    <location>
        <begin position="522"/>
        <end position="561"/>
    </location>
</feature>
<gene>
    <name evidence="2" type="ORF">RZ517_05905</name>
</gene>
<sequence>MFNVYSLGFVCVAATAVAGVDYYTQSTKGGYALGQMPIDAYFASYSDRMSQASADKAAEKAEKERQTAWKRGAQEYLPEAPEGWTRRSLTEGDNASVMPYKPASSNNNVGASLLETMNAREQRAEDRKRAERSWVYENGSEAIYVEVKLYERPSSNSMIGLVAATIEGINFNFGESEKGYAVIGGVGYVEQFGMDGKRPHHFRVLNATLGFGHEAQIMVHANASTESTRQILANIDYDGLNALLPQPMATVGNDVVLDEDLSEVAVAKQMHDLRSEFLQLRATEAQYRMANMDATAMIVNTYTQGYGGDGLLDITGGKQMNLNSLIDVGYHTAIAALMEGKSATEISAEVGKLVNVAVAFADAESAAQAQANKEQAPEMSPELARELGGYSESNNSTETLSSQIAAATAGITGDQAATGGARSPGAVMMEIDQAASDAEEGMVYSKSVDPAELDAFMEKRGSSAAEMRMGFALAARVFEGQHGLAENSCRYEGARYRLECDATKTNEEVKGMAALIQRLTGQSEEPALKPQVQQQSAPKPSRLKLSNGSNSGSACVGSFCN</sequence>
<evidence type="ECO:0000313" key="3">
    <source>
        <dbReference type="Proteomes" id="UP001364156"/>
    </source>
</evidence>
<feature type="compositionally biased region" description="Basic and acidic residues" evidence="1">
    <location>
        <begin position="56"/>
        <end position="67"/>
    </location>
</feature>
<accession>A0ABZ2HQ01</accession>
<organism evidence="2 3">
    <name type="scientific">Roseovarius phycicola</name>
    <dbReference type="NCBI Taxonomy" id="3080976"/>
    <lineage>
        <taxon>Bacteria</taxon>
        <taxon>Pseudomonadati</taxon>
        <taxon>Pseudomonadota</taxon>
        <taxon>Alphaproteobacteria</taxon>
        <taxon>Rhodobacterales</taxon>
        <taxon>Roseobacteraceae</taxon>
        <taxon>Roseovarius</taxon>
    </lineage>
</organism>
<protein>
    <submittedName>
        <fullName evidence="2">Uncharacterized protein</fullName>
    </submittedName>
</protein>
<dbReference type="RefSeq" id="WP_338550536.1">
    <property type="nucleotide sequence ID" value="NZ_CP146069.1"/>
</dbReference>
<evidence type="ECO:0000256" key="1">
    <source>
        <dbReference type="SAM" id="MobiDB-lite"/>
    </source>
</evidence>
<proteinExistence type="predicted"/>
<evidence type="ECO:0000313" key="2">
    <source>
        <dbReference type="EMBL" id="WWR47703.1"/>
    </source>
</evidence>
<dbReference type="EMBL" id="CP146069">
    <property type="protein sequence ID" value="WWR47703.1"/>
    <property type="molecule type" value="Genomic_DNA"/>
</dbReference>
<reference evidence="2 3" key="1">
    <citation type="submission" date="2023-10" db="EMBL/GenBank/DDBJ databases">
        <title>Roseovarius strain S88 nov., isolated from a marine algae.</title>
        <authorList>
            <person name="Lee M.W."/>
            <person name="Lee J.K."/>
            <person name="Kim J.M."/>
            <person name="Choi D.G."/>
            <person name="Baek J.H."/>
            <person name="Bayburt H."/>
            <person name="Jung J.J."/>
            <person name="Han D.M."/>
            <person name="Jeon C.O."/>
        </authorList>
    </citation>
    <scope>NUCLEOTIDE SEQUENCE [LARGE SCALE GENOMIC DNA]</scope>
    <source>
        <strain evidence="2 3">S88</strain>
    </source>
</reference>
<keyword evidence="3" id="KW-1185">Reference proteome</keyword>
<feature type="region of interest" description="Disordered" evidence="1">
    <location>
        <begin position="54"/>
        <end position="74"/>
    </location>
</feature>
<name>A0ABZ2HQ01_9RHOB</name>